<protein>
    <submittedName>
        <fullName evidence="1">Uncharacterized protein</fullName>
    </submittedName>
</protein>
<name>A0A8X8WRA9_SALSN</name>
<reference evidence="1" key="2">
    <citation type="submission" date="2020-08" db="EMBL/GenBank/DDBJ databases">
        <title>Plant Genome Project.</title>
        <authorList>
            <person name="Zhang R.-G."/>
        </authorList>
    </citation>
    <scope>NUCLEOTIDE SEQUENCE</scope>
    <source>
        <strain evidence="1">Huo1</strain>
        <tissue evidence="1">Leaf</tissue>
    </source>
</reference>
<comment type="caution">
    <text evidence="1">The sequence shown here is derived from an EMBL/GenBank/DDBJ whole genome shotgun (WGS) entry which is preliminary data.</text>
</comment>
<gene>
    <name evidence="1" type="ORF">SASPL_141163</name>
</gene>
<accession>A0A8X8WRA9</accession>
<evidence type="ECO:0000313" key="2">
    <source>
        <dbReference type="Proteomes" id="UP000298416"/>
    </source>
</evidence>
<evidence type="ECO:0000313" key="1">
    <source>
        <dbReference type="EMBL" id="KAG6399682.1"/>
    </source>
</evidence>
<keyword evidence="2" id="KW-1185">Reference proteome</keyword>
<dbReference type="Proteomes" id="UP000298416">
    <property type="component" value="Unassembled WGS sequence"/>
</dbReference>
<dbReference type="AlphaFoldDB" id="A0A8X8WRA9"/>
<sequence>MVSNGLIKSLKQQLDQVNPSKIDQVIPCRLHLKKFLGSFFFFFVLLNSGSQVAVCNSIPFNSIQDFFLSNSSSCFNIRIPKKLTVAQDDKAKAAAADDDNSKMTQMVCALANRDECLACGS</sequence>
<reference evidence="1" key="1">
    <citation type="submission" date="2018-01" db="EMBL/GenBank/DDBJ databases">
        <authorList>
            <person name="Mao J.F."/>
        </authorList>
    </citation>
    <scope>NUCLEOTIDE SEQUENCE</scope>
    <source>
        <strain evidence="1">Huo1</strain>
        <tissue evidence="1">Leaf</tissue>
    </source>
</reference>
<proteinExistence type="predicted"/>
<dbReference type="EMBL" id="PNBA02000015">
    <property type="protein sequence ID" value="KAG6399682.1"/>
    <property type="molecule type" value="Genomic_DNA"/>
</dbReference>
<organism evidence="1">
    <name type="scientific">Salvia splendens</name>
    <name type="common">Scarlet sage</name>
    <dbReference type="NCBI Taxonomy" id="180675"/>
    <lineage>
        <taxon>Eukaryota</taxon>
        <taxon>Viridiplantae</taxon>
        <taxon>Streptophyta</taxon>
        <taxon>Embryophyta</taxon>
        <taxon>Tracheophyta</taxon>
        <taxon>Spermatophyta</taxon>
        <taxon>Magnoliopsida</taxon>
        <taxon>eudicotyledons</taxon>
        <taxon>Gunneridae</taxon>
        <taxon>Pentapetalae</taxon>
        <taxon>asterids</taxon>
        <taxon>lamiids</taxon>
        <taxon>Lamiales</taxon>
        <taxon>Lamiaceae</taxon>
        <taxon>Nepetoideae</taxon>
        <taxon>Mentheae</taxon>
        <taxon>Salviinae</taxon>
        <taxon>Salvia</taxon>
        <taxon>Salvia subgen. Calosphace</taxon>
        <taxon>core Calosphace</taxon>
    </lineage>
</organism>